<dbReference type="EMBL" id="CYZV01000061">
    <property type="protein sequence ID" value="CUO83095.1"/>
    <property type="molecule type" value="Genomic_DNA"/>
</dbReference>
<protein>
    <submittedName>
        <fullName evidence="2">Membrane protein</fullName>
    </submittedName>
</protein>
<accession>A0A174DBG2</accession>
<feature type="transmembrane region" description="Helical" evidence="1">
    <location>
        <begin position="121"/>
        <end position="141"/>
    </location>
</feature>
<dbReference type="Proteomes" id="UP000095558">
    <property type="component" value="Unassembled WGS sequence"/>
</dbReference>
<dbReference type="PANTHER" id="PTHR34821:SF3">
    <property type="entry name" value="MEMBRANE PROTEIN"/>
    <property type="match status" value="1"/>
</dbReference>
<evidence type="ECO:0000256" key="1">
    <source>
        <dbReference type="SAM" id="Phobius"/>
    </source>
</evidence>
<dbReference type="InterPro" id="IPR006750">
    <property type="entry name" value="YdcZ"/>
</dbReference>
<keyword evidence="1" id="KW-0812">Transmembrane</keyword>
<dbReference type="AlphaFoldDB" id="A0A174DBG2"/>
<dbReference type="Pfam" id="PF04657">
    <property type="entry name" value="DMT_YdcZ"/>
    <property type="match status" value="1"/>
</dbReference>
<dbReference type="SUPFAM" id="SSF103481">
    <property type="entry name" value="Multidrug resistance efflux transporter EmrE"/>
    <property type="match status" value="1"/>
</dbReference>
<proteinExistence type="predicted"/>
<name>A0A174DBG2_9CLOT</name>
<feature type="transmembrane region" description="Helical" evidence="1">
    <location>
        <begin position="91"/>
        <end position="114"/>
    </location>
</feature>
<dbReference type="RefSeq" id="WP_042397300.1">
    <property type="nucleotide sequence ID" value="NZ_CYYT01000012.1"/>
</dbReference>
<dbReference type="OrthoDB" id="9789346at2"/>
<dbReference type="InterPro" id="IPR037185">
    <property type="entry name" value="EmrE-like"/>
</dbReference>
<gene>
    <name evidence="2" type="ORF">ERS852470_03493</name>
</gene>
<dbReference type="GeneID" id="83011642"/>
<reference evidence="2 3" key="1">
    <citation type="submission" date="2015-09" db="EMBL/GenBank/DDBJ databases">
        <authorList>
            <consortium name="Pathogen Informatics"/>
        </authorList>
    </citation>
    <scope>NUCLEOTIDE SEQUENCE [LARGE SCALE GENOMIC DNA]</scope>
    <source>
        <strain evidence="2 3">2789STDY5834855</strain>
    </source>
</reference>
<organism evidence="2 3">
    <name type="scientific">Clostridium disporicum</name>
    <dbReference type="NCBI Taxonomy" id="84024"/>
    <lineage>
        <taxon>Bacteria</taxon>
        <taxon>Bacillati</taxon>
        <taxon>Bacillota</taxon>
        <taxon>Clostridia</taxon>
        <taxon>Eubacteriales</taxon>
        <taxon>Clostridiaceae</taxon>
        <taxon>Clostridium</taxon>
    </lineage>
</organism>
<evidence type="ECO:0000313" key="2">
    <source>
        <dbReference type="EMBL" id="CUO83095.1"/>
    </source>
</evidence>
<dbReference type="GO" id="GO:0005886">
    <property type="term" value="C:plasma membrane"/>
    <property type="evidence" value="ECO:0007669"/>
    <property type="project" value="TreeGrafter"/>
</dbReference>
<keyword evidence="1" id="KW-0472">Membrane</keyword>
<feature type="transmembrane region" description="Helical" evidence="1">
    <location>
        <begin position="64"/>
        <end position="85"/>
    </location>
</feature>
<feature type="transmembrane region" description="Helical" evidence="1">
    <location>
        <begin position="35"/>
        <end position="52"/>
    </location>
</feature>
<dbReference type="PANTHER" id="PTHR34821">
    <property type="entry name" value="INNER MEMBRANE PROTEIN YDCZ"/>
    <property type="match status" value="1"/>
</dbReference>
<evidence type="ECO:0000313" key="3">
    <source>
        <dbReference type="Proteomes" id="UP000095558"/>
    </source>
</evidence>
<sequence>MFGLIGAIISGISMSLQGVFNTRLSEKIGTWETNTFVQATGLILSLIILFFFKDGTFKEIKSTNKLYLLGGVLGVIITFTVMLSMKSLGVTVGTAVILVAQISASALIDAFGLFGTEKVPFSFHEILGIAIMIAGIVLFKWKF</sequence>
<keyword evidence="1" id="KW-1133">Transmembrane helix</keyword>